<name>A0A1C7NJ83_9FUNG</name>
<dbReference type="PANTHER" id="PTHR14957">
    <property type="entry name" value="UBIQUITIN-LIKE-CONJUGATING ENZYME ATG10"/>
    <property type="match status" value="1"/>
</dbReference>
<keyword evidence="3" id="KW-0808">Transferase</keyword>
<protein>
    <recommendedName>
        <fullName evidence="2">Ubiquitin-like-conjugating enzyme ATG10</fullName>
    </recommendedName>
    <alternativeName>
        <fullName evidence="6">Autophagy-related protein 10</fullName>
    </alternativeName>
</protein>
<keyword evidence="8" id="KW-1185">Reference proteome</keyword>
<dbReference type="InParanoid" id="A0A1C7NJ83"/>
<dbReference type="PANTHER" id="PTHR14957:SF1">
    <property type="entry name" value="UBIQUITIN-LIKE-CONJUGATING ENZYME ATG10"/>
    <property type="match status" value="1"/>
</dbReference>
<comment type="similarity">
    <text evidence="1">Belongs to the ATG10 family.</text>
</comment>
<dbReference type="GO" id="GO:0061651">
    <property type="term" value="F:Atg12 conjugating enzyme activity"/>
    <property type="evidence" value="ECO:0007669"/>
    <property type="project" value="TreeGrafter"/>
</dbReference>
<dbReference type="InterPro" id="IPR007135">
    <property type="entry name" value="Atg3/Atg10"/>
</dbReference>
<reference evidence="7 8" key="1">
    <citation type="submission" date="2016-03" db="EMBL/GenBank/DDBJ databases">
        <title>Choanephora cucurbitarum.</title>
        <authorList>
            <person name="Min B."/>
            <person name="Park H."/>
            <person name="Park J.-H."/>
            <person name="Shin H.-D."/>
            <person name="Choi I.-G."/>
        </authorList>
    </citation>
    <scope>NUCLEOTIDE SEQUENCE [LARGE SCALE GENOMIC DNA]</scope>
    <source>
        <strain evidence="7 8">KUS-F28377</strain>
    </source>
</reference>
<evidence type="ECO:0000256" key="4">
    <source>
        <dbReference type="ARBA" id="ARBA00022786"/>
    </source>
</evidence>
<dbReference type="Gene3D" id="3.30.1460.50">
    <property type="match status" value="1"/>
</dbReference>
<dbReference type="EMBL" id="LUGH01000227">
    <property type="protein sequence ID" value="OBZ87374.1"/>
    <property type="molecule type" value="Genomic_DNA"/>
</dbReference>
<dbReference type="Proteomes" id="UP000093000">
    <property type="component" value="Unassembled WGS sequence"/>
</dbReference>
<evidence type="ECO:0000256" key="5">
    <source>
        <dbReference type="ARBA" id="ARBA00023006"/>
    </source>
</evidence>
<sequence length="190" mass="21867">MSLSTQTEFEERLLSFYNDVNACALEPTKWSWETTATLFSKQSYLKKTAFVLLETRLNEAEADETVEEDQDPASAYALPAQQTVQLEHHIVYSTSYQVPVLYFRAFYLDGTPLSQDEIYQSIVPKSQQDVALSQSDHPLLGTPYWYIHPCQTRTAMETVQFEKQDYIKTWLSIFGPPVQCQLPLAMFLKS</sequence>
<evidence type="ECO:0000313" key="7">
    <source>
        <dbReference type="EMBL" id="OBZ87374.1"/>
    </source>
</evidence>
<dbReference type="GO" id="GO:0000422">
    <property type="term" value="P:autophagy of mitochondrion"/>
    <property type="evidence" value="ECO:0007669"/>
    <property type="project" value="TreeGrafter"/>
</dbReference>
<dbReference type="AlphaFoldDB" id="A0A1C7NJ83"/>
<keyword evidence="5" id="KW-0072">Autophagy</keyword>
<dbReference type="GO" id="GO:0005829">
    <property type="term" value="C:cytosol"/>
    <property type="evidence" value="ECO:0007669"/>
    <property type="project" value="TreeGrafter"/>
</dbReference>
<evidence type="ECO:0000256" key="1">
    <source>
        <dbReference type="ARBA" id="ARBA00005696"/>
    </source>
</evidence>
<gene>
    <name evidence="7" type="primary">ATG10</name>
    <name evidence="7" type="ORF">A0J61_04576</name>
</gene>
<dbReference type="GO" id="GO:0000045">
    <property type="term" value="P:autophagosome assembly"/>
    <property type="evidence" value="ECO:0007669"/>
    <property type="project" value="TreeGrafter"/>
</dbReference>
<proteinExistence type="inferred from homology"/>
<dbReference type="GO" id="GO:0032446">
    <property type="term" value="P:protein modification by small protein conjugation"/>
    <property type="evidence" value="ECO:0007669"/>
    <property type="project" value="TreeGrafter"/>
</dbReference>
<dbReference type="Pfam" id="PF03987">
    <property type="entry name" value="Autophagy_act_C"/>
    <property type="match status" value="1"/>
</dbReference>
<evidence type="ECO:0000256" key="2">
    <source>
        <dbReference type="ARBA" id="ARBA00021099"/>
    </source>
</evidence>
<dbReference type="OrthoDB" id="4089664at2759"/>
<evidence type="ECO:0000313" key="8">
    <source>
        <dbReference type="Proteomes" id="UP000093000"/>
    </source>
</evidence>
<organism evidence="7 8">
    <name type="scientific">Choanephora cucurbitarum</name>
    <dbReference type="NCBI Taxonomy" id="101091"/>
    <lineage>
        <taxon>Eukaryota</taxon>
        <taxon>Fungi</taxon>
        <taxon>Fungi incertae sedis</taxon>
        <taxon>Mucoromycota</taxon>
        <taxon>Mucoromycotina</taxon>
        <taxon>Mucoromycetes</taxon>
        <taxon>Mucorales</taxon>
        <taxon>Mucorineae</taxon>
        <taxon>Choanephoraceae</taxon>
        <taxon>Choanephoroideae</taxon>
        <taxon>Choanephora</taxon>
    </lineage>
</organism>
<accession>A0A1C7NJ83</accession>
<evidence type="ECO:0000256" key="6">
    <source>
        <dbReference type="ARBA" id="ARBA00029833"/>
    </source>
</evidence>
<dbReference type="STRING" id="101091.A0A1C7NJ83"/>
<evidence type="ECO:0000256" key="3">
    <source>
        <dbReference type="ARBA" id="ARBA00022679"/>
    </source>
</evidence>
<comment type="caution">
    <text evidence="7">The sequence shown here is derived from an EMBL/GenBank/DDBJ whole genome shotgun (WGS) entry which is preliminary data.</text>
</comment>
<keyword evidence="4" id="KW-0833">Ubl conjugation pathway</keyword>